<organism evidence="2 3">
    <name type="scientific">Linum trigynum</name>
    <dbReference type="NCBI Taxonomy" id="586398"/>
    <lineage>
        <taxon>Eukaryota</taxon>
        <taxon>Viridiplantae</taxon>
        <taxon>Streptophyta</taxon>
        <taxon>Embryophyta</taxon>
        <taxon>Tracheophyta</taxon>
        <taxon>Spermatophyta</taxon>
        <taxon>Magnoliopsida</taxon>
        <taxon>eudicotyledons</taxon>
        <taxon>Gunneridae</taxon>
        <taxon>Pentapetalae</taxon>
        <taxon>rosids</taxon>
        <taxon>fabids</taxon>
        <taxon>Malpighiales</taxon>
        <taxon>Linaceae</taxon>
        <taxon>Linum</taxon>
    </lineage>
</organism>
<feature type="compositionally biased region" description="Polar residues" evidence="1">
    <location>
        <begin position="43"/>
        <end position="52"/>
    </location>
</feature>
<proteinExistence type="predicted"/>
<evidence type="ECO:0000256" key="1">
    <source>
        <dbReference type="SAM" id="MobiDB-lite"/>
    </source>
</evidence>
<feature type="region of interest" description="Disordered" evidence="1">
    <location>
        <begin position="18"/>
        <end position="52"/>
    </location>
</feature>
<keyword evidence="3" id="KW-1185">Reference proteome</keyword>
<dbReference type="Proteomes" id="UP001497516">
    <property type="component" value="Chromosome 8"/>
</dbReference>
<gene>
    <name evidence="2" type="ORF">LTRI10_LOCUS46941</name>
</gene>
<evidence type="ECO:0000313" key="3">
    <source>
        <dbReference type="Proteomes" id="UP001497516"/>
    </source>
</evidence>
<feature type="compositionally biased region" description="Low complexity" evidence="1">
    <location>
        <begin position="18"/>
        <end position="29"/>
    </location>
</feature>
<protein>
    <submittedName>
        <fullName evidence="2">Uncharacterized protein</fullName>
    </submittedName>
</protein>
<reference evidence="2 3" key="1">
    <citation type="submission" date="2024-04" db="EMBL/GenBank/DDBJ databases">
        <authorList>
            <person name="Fracassetti M."/>
        </authorList>
    </citation>
    <scope>NUCLEOTIDE SEQUENCE [LARGE SCALE GENOMIC DNA]</scope>
</reference>
<sequence length="67" mass="7274">MTAPSLVEEKRMTFDVAATTTASTTSKKSPPLRPSSAHPFNFLPTQGQQQSSHYVLVPATASKPRCR</sequence>
<dbReference type="AlphaFoldDB" id="A0AAV2GBQ8"/>
<name>A0AAV2GBQ8_9ROSI</name>
<evidence type="ECO:0000313" key="2">
    <source>
        <dbReference type="EMBL" id="CAL1407263.1"/>
    </source>
</evidence>
<dbReference type="EMBL" id="OZ034821">
    <property type="protein sequence ID" value="CAL1407263.1"/>
    <property type="molecule type" value="Genomic_DNA"/>
</dbReference>
<accession>A0AAV2GBQ8</accession>